<dbReference type="Gene3D" id="1.25.40.10">
    <property type="entry name" value="Tetratricopeptide repeat domain"/>
    <property type="match status" value="2"/>
</dbReference>
<name>A0A1W1BJX1_9ZZZZ</name>
<dbReference type="PROSITE" id="PS50005">
    <property type="entry name" value="TPR"/>
    <property type="match status" value="1"/>
</dbReference>
<accession>A0A1W1BJX1</accession>
<dbReference type="Pfam" id="PF13429">
    <property type="entry name" value="TPR_15"/>
    <property type="match status" value="1"/>
</dbReference>
<dbReference type="SUPFAM" id="SSF48452">
    <property type="entry name" value="TPR-like"/>
    <property type="match status" value="2"/>
</dbReference>
<organism evidence="2">
    <name type="scientific">hydrothermal vent metagenome</name>
    <dbReference type="NCBI Taxonomy" id="652676"/>
    <lineage>
        <taxon>unclassified sequences</taxon>
        <taxon>metagenomes</taxon>
        <taxon>ecological metagenomes</taxon>
    </lineage>
</organism>
<gene>
    <name evidence="2" type="ORF">MNB_SV-6-66</name>
</gene>
<dbReference type="InterPro" id="IPR011990">
    <property type="entry name" value="TPR-like_helical_dom_sf"/>
</dbReference>
<evidence type="ECO:0000259" key="1">
    <source>
        <dbReference type="Pfam" id="PF24604"/>
    </source>
</evidence>
<dbReference type="Pfam" id="PF24604">
    <property type="entry name" value="B-barrel_PelB_C"/>
    <property type="match status" value="1"/>
</dbReference>
<protein>
    <submittedName>
        <fullName evidence="2">Extracellular Matrix protein PelB</fullName>
    </submittedName>
</protein>
<dbReference type="EMBL" id="FPHC01000031">
    <property type="protein sequence ID" value="SFV53785.1"/>
    <property type="molecule type" value="Genomic_DNA"/>
</dbReference>
<reference evidence="2" key="1">
    <citation type="submission" date="2016-10" db="EMBL/GenBank/DDBJ databases">
        <authorList>
            <person name="de Groot N.N."/>
        </authorList>
    </citation>
    <scope>NUCLEOTIDE SEQUENCE</scope>
</reference>
<dbReference type="PROSITE" id="PS50293">
    <property type="entry name" value="TPR_REGION"/>
    <property type="match status" value="1"/>
</dbReference>
<dbReference type="InterPro" id="IPR057306">
    <property type="entry name" value="B-barrel_PelB_C"/>
</dbReference>
<evidence type="ECO:0000313" key="2">
    <source>
        <dbReference type="EMBL" id="SFV53785.1"/>
    </source>
</evidence>
<proteinExistence type="predicted"/>
<dbReference type="InterPro" id="IPR019734">
    <property type="entry name" value="TPR_rpt"/>
</dbReference>
<dbReference type="AlphaFoldDB" id="A0A1W1BJX1"/>
<sequence>MRYIILILIFTIFSSATEASSKSKIKDEKYRLMFQVFTYSEDLQNAYRVGKKALKEYPNSIYWHQKMAEISQWLDKREEAIEYYSFVYDKQPSKELEKKILDYSTSMNQYERAVPILLKRALADPSKENIKNLIFIYDKVGEPEKSAEVLETLSRRKGADPFLMQEALRIYIEIGEDELASKLVKRIERSDKISKDVATIVSSYYISQRDMNSSYAALIRADIVDEQNATDYYAKVSDLGWYLQDFKNGAEASLKLYQNGKARPVDYERILYYYEDTNSTIVGDVARDGYEKSGKEYLYITYLNKLFEAKKYEQLSQAFDDIEGSKISKSIGNNTYFWMMKGQMYAALGKRDRAIESFNKALLLEPNSPYIIEALLWFYIDNRYDKLLKDMIFDLEDSREVDPKLWLPIAVANFAMQRSDRAMNYVKRLMEQKRDNIDIKFMYAYLMQSRGEDEAFMKMMREIFETLEARKTEDPKLMRDREFLYNYLSASMYFTAVDDFQELLIDAKEVLDSKKYIELSIYWALRHNAQARAKYLMGRLKNIEPWMQLSVALNDDDHTDIQDILYRHFAILPIRDRVLASRKISNISMAQTLSFEGALHNRYDYLLYKQRLDLIAEHSDKIDIKSGHLVQGSLDQTYIDTGVRYYIARGWTLLTDIYLANNRNKNRESFAKIPTSDKSIDMILKREMDRGYIEVGLGARDAMDRYYSLYANMEYDISNRLKLDLSYKSGAKANETTYLLLGGKKDDISAKIALQYLPSSSISLMMRYSRFDSQDDHYLGDGYHIKLEWYRQLHSGYPDIAWGAFAEYGDYNEVEGANRGVLDDIIPYDDAEALPEKFYNIGVNFFYGMMNKESYTRVWRPYAMFSPYYNGYHNQLNLSMSAGIGGSIYDKDHLSIGVGYDQSLNGTQESSLRLYLRYIVYF</sequence>
<dbReference type="SMART" id="SM00028">
    <property type="entry name" value="TPR"/>
    <property type="match status" value="3"/>
</dbReference>
<feature type="domain" description="PelB C-terminal" evidence="1">
    <location>
        <begin position="619"/>
        <end position="919"/>
    </location>
</feature>